<dbReference type="Pfam" id="PF13365">
    <property type="entry name" value="Trypsin_2"/>
    <property type="match status" value="1"/>
</dbReference>
<dbReference type="SUPFAM" id="SSF50494">
    <property type="entry name" value="Trypsin-like serine proteases"/>
    <property type="match status" value="1"/>
</dbReference>
<dbReference type="PANTHER" id="PTHR43019:SF23">
    <property type="entry name" value="PROTEASE DO-LIKE 5, CHLOROPLASTIC"/>
    <property type="match status" value="1"/>
</dbReference>
<dbReference type="Gene3D" id="2.60.120.380">
    <property type="match status" value="1"/>
</dbReference>
<dbReference type="PANTHER" id="PTHR43019">
    <property type="entry name" value="SERINE ENDOPROTEASE DEGS"/>
    <property type="match status" value="1"/>
</dbReference>
<organism evidence="1">
    <name type="scientific">uncultured bacterium contig00043</name>
    <dbReference type="NCBI Taxonomy" id="1181530"/>
    <lineage>
        <taxon>Bacteria</taxon>
        <taxon>environmental samples</taxon>
    </lineage>
</organism>
<reference evidence="1" key="1">
    <citation type="submission" date="2012-03" db="EMBL/GenBank/DDBJ databases">
        <title>Functional metagenomics reveals considerable lignocellulase gene clusters in the gut microbiome of a wood-feeding higher termite.</title>
        <authorList>
            <person name="Liu N."/>
        </authorList>
    </citation>
    <scope>NUCLEOTIDE SEQUENCE</scope>
</reference>
<dbReference type="InterPro" id="IPR043504">
    <property type="entry name" value="Peptidase_S1_PA_chymotrypsin"/>
</dbReference>
<dbReference type="InterPro" id="IPR009003">
    <property type="entry name" value="Peptidase_S1_PA"/>
</dbReference>
<dbReference type="EMBL" id="JQ844203">
    <property type="protein sequence ID" value="AGS52632.1"/>
    <property type="molecule type" value="Genomic_DNA"/>
</dbReference>
<dbReference type="Gene3D" id="2.40.10.10">
    <property type="entry name" value="Trypsin-like serine proteases"/>
    <property type="match status" value="2"/>
</dbReference>
<evidence type="ECO:0000313" key="1">
    <source>
        <dbReference type="EMBL" id="AGS52632.1"/>
    </source>
</evidence>
<sequence>MFSAFFISAQSSLQEVVCQIAVGHLDHIIGGSGFLVNDSEGNQYIVTNDHVTAESGNITVIFREEDGKLKQFDKMIVLANDPLYDISILGFPMGSRIKRQGLKIDIGKIDNFITVFTAGYPDYRWSFKEGIILNNNVLAYRSGTIQRFLAISAYVNPGSSGGPLLREQPDAPEGYVVVGVNTLKSPDIDGTGYSIPSRRIVELLNIAAEKKSEKRIVSRDNDNIEKAEQIQFDNSISTSVGFTDYAGWYRFTIPAEGDLKIDFHSDENFYLELFDGRDKLIGSGTSYDSLNIKVSSGDLYLRISGKIPYWTTYRLSSLFKSFYKGYIHSAKDSPIVIKDGIWHTRILHNGDEEWFSIKINPGRAIILETEHLLNPHFEIYDALDTLLAESSFKINRDVNNYRWIYIPERLVTDLYIRLTGYSKIMKIYRFRTIEAMFASKNTTIEKAEAITSSTPTAGSIRSNEKKWYTLLFPGKKLDIKIEGGDYILELYDSGNTLLAENYYNNHLSVNLPHEEVFLCVTLSKWTGKNSNYIIFTEVKD</sequence>
<dbReference type="AlphaFoldDB" id="A0A806JZH6"/>
<proteinExistence type="predicted"/>
<accession>A0A806JZH6</accession>
<protein>
    <submittedName>
        <fullName evidence="1">Uncharacterized protein</fullName>
    </submittedName>
</protein>
<name>A0A806JZH6_9BACT</name>